<feature type="domain" description="DUF3447" evidence="3">
    <location>
        <begin position="242"/>
        <end position="305"/>
    </location>
</feature>
<keyword evidence="1" id="KW-0175">Coiled coil</keyword>
<reference evidence="4" key="1">
    <citation type="submission" date="2016-10" db="EMBL/GenBank/DDBJ databases">
        <authorList>
            <person name="Benchimol M."/>
            <person name="Almeida L.G."/>
            <person name="Vasconcelos A.T."/>
            <person name="Perreira-Neves A."/>
            <person name="Rosa I.A."/>
            <person name="Tasca T."/>
            <person name="Bogo M.R."/>
            <person name="de Souza W."/>
        </authorList>
    </citation>
    <scope>NUCLEOTIDE SEQUENCE [LARGE SCALE GENOMIC DNA]</scope>
    <source>
        <strain evidence="4">K</strain>
    </source>
</reference>
<dbReference type="Gene3D" id="1.25.40.20">
    <property type="entry name" value="Ankyrin repeat-containing domain"/>
    <property type="match status" value="1"/>
</dbReference>
<dbReference type="SUPFAM" id="SSF48403">
    <property type="entry name" value="Ankyrin repeat"/>
    <property type="match status" value="1"/>
</dbReference>
<dbReference type="Pfam" id="PF11929">
    <property type="entry name" value="DUF3447"/>
    <property type="match status" value="1"/>
</dbReference>
<evidence type="ECO:0000256" key="2">
    <source>
        <dbReference type="SAM" id="MobiDB-lite"/>
    </source>
</evidence>
<dbReference type="RefSeq" id="XP_068352125.1">
    <property type="nucleotide sequence ID" value="XM_068509773.1"/>
</dbReference>
<dbReference type="GeneID" id="94844477"/>
<dbReference type="PANTHER" id="PTHR24159:SF5">
    <property type="entry name" value="ANK_REP_REGION DOMAIN-CONTAINING PROTEIN"/>
    <property type="match status" value="1"/>
</dbReference>
<feature type="region of interest" description="Disordered" evidence="2">
    <location>
        <begin position="134"/>
        <end position="160"/>
    </location>
</feature>
<dbReference type="PANTHER" id="PTHR24159">
    <property type="match status" value="1"/>
</dbReference>
<dbReference type="InterPro" id="IPR036770">
    <property type="entry name" value="Ankyrin_rpt-contain_sf"/>
</dbReference>
<feature type="coiled-coil region" evidence="1">
    <location>
        <begin position="3"/>
        <end position="37"/>
    </location>
</feature>
<dbReference type="EMBL" id="MLAK01001028">
    <property type="protein sequence ID" value="OHS98988.1"/>
    <property type="molecule type" value="Genomic_DNA"/>
</dbReference>
<dbReference type="AlphaFoldDB" id="A0A1J4JNZ4"/>
<proteinExistence type="predicted"/>
<dbReference type="Proteomes" id="UP000179807">
    <property type="component" value="Unassembled WGS sequence"/>
</dbReference>
<name>A0A1J4JNZ4_9EUKA</name>
<organism evidence="4 5">
    <name type="scientific">Tritrichomonas foetus</name>
    <dbReference type="NCBI Taxonomy" id="1144522"/>
    <lineage>
        <taxon>Eukaryota</taxon>
        <taxon>Metamonada</taxon>
        <taxon>Parabasalia</taxon>
        <taxon>Tritrichomonadida</taxon>
        <taxon>Tritrichomonadidae</taxon>
        <taxon>Tritrichomonas</taxon>
    </lineage>
</organism>
<evidence type="ECO:0000256" key="1">
    <source>
        <dbReference type="SAM" id="Coils"/>
    </source>
</evidence>
<comment type="caution">
    <text evidence="4">The sequence shown here is derived from an EMBL/GenBank/DDBJ whole genome shotgun (WGS) entry which is preliminary data.</text>
</comment>
<gene>
    <name evidence="4" type="ORF">TRFO_34635</name>
</gene>
<protein>
    <recommendedName>
        <fullName evidence="3">DUF3447 domain-containing protein</fullName>
    </recommendedName>
</protein>
<dbReference type="VEuPathDB" id="TrichDB:TRFO_34635"/>
<evidence type="ECO:0000313" key="5">
    <source>
        <dbReference type="Proteomes" id="UP000179807"/>
    </source>
</evidence>
<dbReference type="OrthoDB" id="10673295at2759"/>
<feature type="compositionally biased region" description="Low complexity" evidence="2">
    <location>
        <begin position="139"/>
        <end position="160"/>
    </location>
</feature>
<evidence type="ECO:0000313" key="4">
    <source>
        <dbReference type="EMBL" id="OHS98988.1"/>
    </source>
</evidence>
<dbReference type="InterPro" id="IPR020683">
    <property type="entry name" value="DUF3447"/>
</dbReference>
<keyword evidence="5" id="KW-1185">Reference proteome</keyword>
<evidence type="ECO:0000259" key="3">
    <source>
        <dbReference type="Pfam" id="PF11929"/>
    </source>
</evidence>
<accession>A0A1J4JNZ4</accession>
<sequence>MSISKSIQNHQKEIEEIVELQNNLLNIASTFETLQNEIPSSKFLENKASLRTLLQSFDAAINSRQSYREKYFTLLELIKDQIDSNFTTKDLCYEIFHNDNTIIELCKKGFTYPNIIKKDSKLYSTSLITKLFPEAQNPSNSTNGNAQNGNNGNQQESGNNNNGIEDTLIDLIRIDDLEKFQSIVTYSNIELSKNITGPSDLRSLIPKEVFFMDVAAFYGSVKIFKYLFLNKELIPLHIGLPAVAGGNPEIIHLLESNKIVFKDTLDIAIRFNHNEIAKYLHDNTGQQYTLKSLVEAIRYNNIEMAIQLLPQFKPEELLEPIIQAAKNGYLLIVKIICSVNGVDHNAVDDYGVLFSISLFTIINVC</sequence>